<evidence type="ECO:0000256" key="2">
    <source>
        <dbReference type="ARBA" id="ARBA00023015"/>
    </source>
</evidence>
<evidence type="ECO:0000256" key="1">
    <source>
        <dbReference type="ARBA" id="ARBA00004123"/>
    </source>
</evidence>
<evidence type="ECO:0000256" key="4">
    <source>
        <dbReference type="ARBA" id="ARBA00023163"/>
    </source>
</evidence>
<keyword evidence="7" id="KW-1185">Reference proteome</keyword>
<dbReference type="OrthoDB" id="1925334at2759"/>
<dbReference type="GO" id="GO:0005634">
    <property type="term" value="C:nucleus"/>
    <property type="evidence" value="ECO:0007669"/>
    <property type="project" value="UniProtKB-SubCell"/>
</dbReference>
<accession>A0A2B7YGI1</accession>
<keyword evidence="5" id="KW-0539">Nucleus</keyword>
<reference evidence="6 7" key="1">
    <citation type="submission" date="2017-10" db="EMBL/GenBank/DDBJ databases">
        <title>Comparative genomics in systemic dimorphic fungi from Ajellomycetaceae.</title>
        <authorList>
            <person name="Munoz J.F."/>
            <person name="Mcewen J.G."/>
            <person name="Clay O.K."/>
            <person name="Cuomo C.A."/>
        </authorList>
    </citation>
    <scope>NUCLEOTIDE SEQUENCE [LARGE SCALE GENOMIC DNA]</scope>
    <source>
        <strain evidence="6 7">UAMH7299</strain>
    </source>
</reference>
<gene>
    <name evidence="6" type="ORF">AJ80_02724</name>
</gene>
<protein>
    <recommendedName>
        <fullName evidence="8">Transcription factor domain-containing protein</fullName>
    </recommendedName>
</protein>
<dbReference type="InterPro" id="IPR051089">
    <property type="entry name" value="prtT"/>
</dbReference>
<evidence type="ECO:0000313" key="6">
    <source>
        <dbReference type="EMBL" id="PGH23194.1"/>
    </source>
</evidence>
<evidence type="ECO:0000313" key="7">
    <source>
        <dbReference type="Proteomes" id="UP000224634"/>
    </source>
</evidence>
<dbReference type="EMBL" id="PDNA01000027">
    <property type="protein sequence ID" value="PGH23194.1"/>
    <property type="molecule type" value="Genomic_DNA"/>
</dbReference>
<dbReference type="AlphaFoldDB" id="A0A2B7YGI1"/>
<dbReference type="GO" id="GO:0000981">
    <property type="term" value="F:DNA-binding transcription factor activity, RNA polymerase II-specific"/>
    <property type="evidence" value="ECO:0007669"/>
    <property type="project" value="TreeGrafter"/>
</dbReference>
<evidence type="ECO:0008006" key="8">
    <source>
        <dbReference type="Google" id="ProtNLM"/>
    </source>
</evidence>
<evidence type="ECO:0000256" key="3">
    <source>
        <dbReference type="ARBA" id="ARBA00023125"/>
    </source>
</evidence>
<keyword evidence="4" id="KW-0804">Transcription</keyword>
<name>A0A2B7YGI1_POLH7</name>
<dbReference type="PANTHER" id="PTHR31845:SF17">
    <property type="entry name" value="ZN(II)2CYS6 TRANSCRIPTION FACTOR (EUROFUNG)"/>
    <property type="match status" value="1"/>
</dbReference>
<dbReference type="GO" id="GO:0000976">
    <property type="term" value="F:transcription cis-regulatory region binding"/>
    <property type="evidence" value="ECO:0007669"/>
    <property type="project" value="TreeGrafter"/>
</dbReference>
<dbReference type="STRING" id="1447883.A0A2B7YGI1"/>
<keyword evidence="2" id="KW-0805">Transcription regulation</keyword>
<evidence type="ECO:0000256" key="5">
    <source>
        <dbReference type="ARBA" id="ARBA00023242"/>
    </source>
</evidence>
<comment type="caution">
    <text evidence="6">The sequence shown here is derived from an EMBL/GenBank/DDBJ whole genome shotgun (WGS) entry which is preliminary data.</text>
</comment>
<dbReference type="CDD" id="cd12148">
    <property type="entry name" value="fungal_TF_MHR"/>
    <property type="match status" value="1"/>
</dbReference>
<proteinExistence type="predicted"/>
<dbReference type="PANTHER" id="PTHR31845">
    <property type="entry name" value="FINGER DOMAIN PROTEIN, PUTATIVE-RELATED"/>
    <property type="match status" value="1"/>
</dbReference>
<keyword evidence="3" id="KW-0238">DNA-binding</keyword>
<sequence length="561" mass="62979">MVNQVNQLQNALNEARAALSLPALPNTDDFEPADEIPAIPERESSEEVLNPVDGNMAPDTLASAPIKSLYEVTKPRDTQESGDVRFSGLVIEPDFIARGVVTFPEADQLTNAYLGRLDHFFYEHAQKYADLAEIRKTSTLLAVTICTVAALHDPLGSDAYDKLSRELRNLTSSLIFRQRIGLEDIKALCMASYWLGDMTWILSALVVRKAISMQYHMTHLSQPNTDKEGFIRSQMWLLIYLANEQVSLLRGAPASSVDRDFINWEAHMSSPYSGEIDLRLVSHIDLLLLLSHVRQLYGIDTMKPIPPHLVPQLHDFMARLDHYGQTWMGRLARNKRLGNFPSEAVKLHWRFAKFFICSHAFRGLNSGSSSVSLHPELEDIAASGITTAISILELLIESDELRACLVGIPHYFHTMFAFAAVFLLKAATRYRQHVNIDLGVVFSISRRVLEVFSHCPCARQHLVHRIARGLKEMIEKYEAQIIAEERDMGKNNAIAAAIQGAGKVVHADNTNNNNNASSSTIYPLTSGQDDILPHDMVQWLDLENFDFLSMSPPSWNTNFDI</sequence>
<comment type="subcellular location">
    <subcellularLocation>
        <location evidence="1">Nucleus</location>
    </subcellularLocation>
</comment>
<organism evidence="6 7">
    <name type="scientific">Polytolypa hystricis (strain UAMH7299)</name>
    <dbReference type="NCBI Taxonomy" id="1447883"/>
    <lineage>
        <taxon>Eukaryota</taxon>
        <taxon>Fungi</taxon>
        <taxon>Dikarya</taxon>
        <taxon>Ascomycota</taxon>
        <taxon>Pezizomycotina</taxon>
        <taxon>Eurotiomycetes</taxon>
        <taxon>Eurotiomycetidae</taxon>
        <taxon>Onygenales</taxon>
        <taxon>Onygenales incertae sedis</taxon>
        <taxon>Polytolypa</taxon>
    </lineage>
</organism>
<dbReference type="Proteomes" id="UP000224634">
    <property type="component" value="Unassembled WGS sequence"/>
</dbReference>